<dbReference type="SMART" id="SM00448">
    <property type="entry name" value="REC"/>
    <property type="match status" value="1"/>
</dbReference>
<dbReference type="Pfam" id="PF00072">
    <property type="entry name" value="Response_reg"/>
    <property type="match status" value="1"/>
</dbReference>
<dbReference type="AlphaFoldDB" id="A0A644VZE3"/>
<accession>A0A644VZE3</accession>
<evidence type="ECO:0000256" key="1">
    <source>
        <dbReference type="ARBA" id="ARBA00022553"/>
    </source>
</evidence>
<proteinExistence type="predicted"/>
<organism evidence="3">
    <name type="scientific">bioreactor metagenome</name>
    <dbReference type="NCBI Taxonomy" id="1076179"/>
    <lineage>
        <taxon>unclassified sequences</taxon>
        <taxon>metagenomes</taxon>
        <taxon>ecological metagenomes</taxon>
    </lineage>
</organism>
<dbReference type="InterPro" id="IPR050595">
    <property type="entry name" value="Bact_response_regulator"/>
</dbReference>
<name>A0A644VZE3_9ZZZZ</name>
<dbReference type="EMBL" id="VSSQ01000529">
    <property type="protein sequence ID" value="MPL96855.1"/>
    <property type="molecule type" value="Genomic_DNA"/>
</dbReference>
<evidence type="ECO:0000259" key="2">
    <source>
        <dbReference type="PROSITE" id="PS50110"/>
    </source>
</evidence>
<sequence length="136" mass="15445">MRDKLRGVVLNCNIIVKKNALLVDDKETIAKIIKVYIADIFDCVYFDDPIKAIAWLQSGNMPDLIISDINMPNMTGVEFLGYIKSSEMFKKIPFVILSGEDSTSQKIDLLERGASDYISKPFNPMELKVRLKKLVE</sequence>
<reference evidence="3" key="1">
    <citation type="submission" date="2019-08" db="EMBL/GenBank/DDBJ databases">
        <authorList>
            <person name="Kucharzyk K."/>
            <person name="Murdoch R.W."/>
            <person name="Higgins S."/>
            <person name="Loffler F."/>
        </authorList>
    </citation>
    <scope>NUCLEOTIDE SEQUENCE</scope>
</reference>
<dbReference type="Gene3D" id="3.40.50.2300">
    <property type="match status" value="1"/>
</dbReference>
<dbReference type="PANTHER" id="PTHR44591:SF3">
    <property type="entry name" value="RESPONSE REGULATORY DOMAIN-CONTAINING PROTEIN"/>
    <property type="match status" value="1"/>
</dbReference>
<protein>
    <submittedName>
        <fullName evidence="3">Chemotaxis protein CheY</fullName>
    </submittedName>
</protein>
<dbReference type="PROSITE" id="PS50110">
    <property type="entry name" value="RESPONSE_REGULATORY"/>
    <property type="match status" value="1"/>
</dbReference>
<dbReference type="SUPFAM" id="SSF52172">
    <property type="entry name" value="CheY-like"/>
    <property type="match status" value="1"/>
</dbReference>
<comment type="caution">
    <text evidence="3">The sequence shown here is derived from an EMBL/GenBank/DDBJ whole genome shotgun (WGS) entry which is preliminary data.</text>
</comment>
<dbReference type="PANTHER" id="PTHR44591">
    <property type="entry name" value="STRESS RESPONSE REGULATOR PROTEIN 1"/>
    <property type="match status" value="1"/>
</dbReference>
<feature type="domain" description="Response regulatory" evidence="2">
    <location>
        <begin position="19"/>
        <end position="135"/>
    </location>
</feature>
<keyword evidence="1" id="KW-0597">Phosphoprotein</keyword>
<dbReference type="GO" id="GO:0000160">
    <property type="term" value="P:phosphorelay signal transduction system"/>
    <property type="evidence" value="ECO:0007669"/>
    <property type="project" value="InterPro"/>
</dbReference>
<dbReference type="InterPro" id="IPR011006">
    <property type="entry name" value="CheY-like_superfamily"/>
</dbReference>
<evidence type="ECO:0000313" key="3">
    <source>
        <dbReference type="EMBL" id="MPL96855.1"/>
    </source>
</evidence>
<gene>
    <name evidence="3" type="primary">cheY_11</name>
    <name evidence="3" type="ORF">SDC9_43039</name>
</gene>
<dbReference type="InterPro" id="IPR001789">
    <property type="entry name" value="Sig_transdc_resp-reg_receiver"/>
</dbReference>